<dbReference type="AlphaFoldDB" id="A0AAJ3LTD9"/>
<evidence type="ECO:0000256" key="1">
    <source>
        <dbReference type="SAM" id="SignalP"/>
    </source>
</evidence>
<name>A0AAJ3LTD9_PROHU</name>
<accession>A0AAJ3LTD9</accession>
<feature type="signal peptide" evidence="1">
    <location>
        <begin position="1"/>
        <end position="24"/>
    </location>
</feature>
<dbReference type="EMBL" id="LXEV01000031">
    <property type="protein sequence ID" value="OAT45558.1"/>
    <property type="molecule type" value="Genomic_DNA"/>
</dbReference>
<dbReference type="NCBIfam" id="NF041434">
    <property type="entry name" value="UmoC"/>
    <property type="match status" value="1"/>
</dbReference>
<dbReference type="RefSeq" id="WP_064720657.1">
    <property type="nucleotide sequence ID" value="NZ_LXEV01000031.1"/>
</dbReference>
<protein>
    <submittedName>
        <fullName evidence="3">UmoC family protein</fullName>
    </submittedName>
</protein>
<dbReference type="Pfam" id="PF07007">
    <property type="entry name" value="LprI"/>
    <property type="match status" value="1"/>
</dbReference>
<dbReference type="Proteomes" id="UP000078250">
    <property type="component" value="Unassembled WGS sequence"/>
</dbReference>
<dbReference type="InterPro" id="IPR009739">
    <property type="entry name" value="LprI-like_N"/>
</dbReference>
<evidence type="ECO:0000313" key="4">
    <source>
        <dbReference type="Proteomes" id="UP000078250"/>
    </source>
</evidence>
<reference evidence="3 4" key="1">
    <citation type="submission" date="2016-04" db="EMBL/GenBank/DDBJ databases">
        <title>ATOL: Assembling a taxonomically balanced genome-scale reconstruction of the evolutionary history of the Enterobacteriaceae.</title>
        <authorList>
            <person name="Plunkett G.III."/>
            <person name="Neeno-Eckwall E.C."/>
            <person name="Glasner J.D."/>
            <person name="Perna N.T."/>
        </authorList>
    </citation>
    <scope>NUCLEOTIDE SEQUENCE [LARGE SCALE GENOMIC DNA]</scope>
    <source>
        <strain evidence="3 4">ATCC 700826</strain>
    </source>
</reference>
<sequence length="137" mass="15189">MKVSAFIISCSLFMVSFLSFSSIAQVASDPLTKCYELTSQAPRTEIQTCLLDELKLSERQMNLIYEKSKSDLEDIDSVAVKSAIEALVSSQEHFIKFRSAECQRQSSLVMGGTGAGDVLLACEVKLNQWRAKVLLEN</sequence>
<dbReference type="Gene3D" id="1.20.1270.180">
    <property type="match status" value="1"/>
</dbReference>
<organism evidence="3 4">
    <name type="scientific">Proteus hauseri ATCC 700826</name>
    <dbReference type="NCBI Taxonomy" id="1354271"/>
    <lineage>
        <taxon>Bacteria</taxon>
        <taxon>Pseudomonadati</taxon>
        <taxon>Pseudomonadota</taxon>
        <taxon>Gammaproteobacteria</taxon>
        <taxon>Enterobacterales</taxon>
        <taxon>Morganellaceae</taxon>
        <taxon>Proteus</taxon>
    </lineage>
</organism>
<keyword evidence="4" id="KW-1185">Reference proteome</keyword>
<comment type="caution">
    <text evidence="3">The sequence shown here is derived from an EMBL/GenBank/DDBJ whole genome shotgun (WGS) entry which is preliminary data.</text>
</comment>
<feature type="domain" description="Lysozyme inhibitor LprI-like N-terminal" evidence="2">
    <location>
        <begin position="40"/>
        <end position="134"/>
    </location>
</feature>
<gene>
    <name evidence="3" type="ORF">M997_2734</name>
</gene>
<proteinExistence type="predicted"/>
<evidence type="ECO:0000313" key="3">
    <source>
        <dbReference type="EMBL" id="OAT45558.1"/>
    </source>
</evidence>
<evidence type="ECO:0000259" key="2">
    <source>
        <dbReference type="Pfam" id="PF07007"/>
    </source>
</evidence>
<keyword evidence="1" id="KW-0732">Signal</keyword>
<feature type="chain" id="PRO_5042518537" evidence="1">
    <location>
        <begin position="25"/>
        <end position="137"/>
    </location>
</feature>